<reference evidence="15" key="1">
    <citation type="submission" date="2020-03" db="EMBL/GenBank/DDBJ databases">
        <authorList>
            <person name="Weist P."/>
        </authorList>
    </citation>
    <scope>NUCLEOTIDE SEQUENCE</scope>
</reference>
<evidence type="ECO:0000313" key="15">
    <source>
        <dbReference type="EMBL" id="CAB1439299.1"/>
    </source>
</evidence>
<feature type="transmembrane region" description="Helical" evidence="12">
    <location>
        <begin position="247"/>
        <end position="271"/>
    </location>
</feature>
<keyword evidence="16" id="KW-1185">Reference proteome</keyword>
<evidence type="ECO:0000256" key="3">
    <source>
        <dbReference type="ARBA" id="ARBA00022692"/>
    </source>
</evidence>
<dbReference type="GO" id="GO:0071222">
    <property type="term" value="P:cellular response to lipopolysaccharide"/>
    <property type="evidence" value="ECO:0007669"/>
    <property type="project" value="TreeGrafter"/>
</dbReference>
<keyword evidence="3 12" id="KW-0812">Transmembrane</keyword>
<evidence type="ECO:0000256" key="11">
    <source>
        <dbReference type="SAM" id="MobiDB-lite"/>
    </source>
</evidence>
<dbReference type="GO" id="GO:0042102">
    <property type="term" value="P:positive regulation of T cell proliferation"/>
    <property type="evidence" value="ECO:0007669"/>
    <property type="project" value="TreeGrafter"/>
</dbReference>
<dbReference type="InterPro" id="IPR051713">
    <property type="entry name" value="T-cell_Activation_Regulation"/>
</dbReference>
<proteinExistence type="predicted"/>
<dbReference type="GO" id="GO:0042130">
    <property type="term" value="P:negative regulation of T cell proliferation"/>
    <property type="evidence" value="ECO:0007669"/>
    <property type="project" value="TreeGrafter"/>
</dbReference>
<evidence type="ECO:0000256" key="2">
    <source>
        <dbReference type="ARBA" id="ARBA00022475"/>
    </source>
</evidence>
<dbReference type="InterPro" id="IPR036179">
    <property type="entry name" value="Ig-like_dom_sf"/>
</dbReference>
<dbReference type="GO" id="GO:0031295">
    <property type="term" value="P:T cell costimulation"/>
    <property type="evidence" value="ECO:0007669"/>
    <property type="project" value="TreeGrafter"/>
</dbReference>
<dbReference type="PROSITE" id="PS51257">
    <property type="entry name" value="PROKAR_LIPOPROTEIN"/>
    <property type="match status" value="1"/>
</dbReference>
<name>A0A9N7UZE0_PLEPL</name>
<feature type="signal peptide" evidence="13">
    <location>
        <begin position="1"/>
        <end position="28"/>
    </location>
</feature>
<evidence type="ECO:0000256" key="6">
    <source>
        <dbReference type="ARBA" id="ARBA00023136"/>
    </source>
</evidence>
<keyword evidence="2" id="KW-1003">Cell membrane</keyword>
<keyword evidence="10" id="KW-0393">Immunoglobulin domain</keyword>
<dbReference type="PROSITE" id="PS50835">
    <property type="entry name" value="IG_LIKE"/>
    <property type="match status" value="1"/>
</dbReference>
<dbReference type="GO" id="GO:0006955">
    <property type="term" value="P:immune response"/>
    <property type="evidence" value="ECO:0007669"/>
    <property type="project" value="TreeGrafter"/>
</dbReference>
<gene>
    <name evidence="15" type="ORF">PLEPLA_LOCUS27115</name>
</gene>
<feature type="region of interest" description="Disordered" evidence="11">
    <location>
        <begin position="280"/>
        <end position="314"/>
    </location>
</feature>
<keyword evidence="5 12" id="KW-1133">Transmembrane helix</keyword>
<feature type="compositionally biased region" description="Basic residues" evidence="11">
    <location>
        <begin position="280"/>
        <end position="289"/>
    </location>
</feature>
<evidence type="ECO:0000256" key="5">
    <source>
        <dbReference type="ARBA" id="ARBA00022989"/>
    </source>
</evidence>
<dbReference type="Proteomes" id="UP001153269">
    <property type="component" value="Unassembled WGS sequence"/>
</dbReference>
<feature type="domain" description="Ig-like" evidence="14">
    <location>
        <begin position="142"/>
        <end position="229"/>
    </location>
</feature>
<dbReference type="AlphaFoldDB" id="A0A9N7UZE0"/>
<dbReference type="PANTHER" id="PTHR25466">
    <property type="entry name" value="T-LYMPHOCYTE ACTIVATION ANTIGEN"/>
    <property type="match status" value="1"/>
</dbReference>
<keyword evidence="8" id="KW-0675">Receptor</keyword>
<evidence type="ECO:0000313" key="16">
    <source>
        <dbReference type="Proteomes" id="UP001153269"/>
    </source>
</evidence>
<dbReference type="Gene3D" id="2.60.40.10">
    <property type="entry name" value="Immunoglobulins"/>
    <property type="match status" value="2"/>
</dbReference>
<feature type="chain" id="PRO_5040118266" description="Ig-like domain-containing protein" evidence="13">
    <location>
        <begin position="29"/>
        <end position="314"/>
    </location>
</feature>
<protein>
    <recommendedName>
        <fullName evidence="14">Ig-like domain-containing protein</fullName>
    </recommendedName>
</protein>
<evidence type="ECO:0000256" key="4">
    <source>
        <dbReference type="ARBA" id="ARBA00022729"/>
    </source>
</evidence>
<evidence type="ECO:0000256" key="7">
    <source>
        <dbReference type="ARBA" id="ARBA00023157"/>
    </source>
</evidence>
<dbReference type="GO" id="GO:0007166">
    <property type="term" value="P:cell surface receptor signaling pathway"/>
    <property type="evidence" value="ECO:0007669"/>
    <property type="project" value="TreeGrafter"/>
</dbReference>
<accession>A0A9N7UZE0</accession>
<keyword evidence="6 12" id="KW-0472">Membrane</keyword>
<keyword evidence="9" id="KW-0325">Glycoprotein</keyword>
<keyword evidence="7" id="KW-1015">Disulfide bond</keyword>
<keyword evidence="4 13" id="KW-0732">Signal</keyword>
<evidence type="ECO:0000256" key="8">
    <source>
        <dbReference type="ARBA" id="ARBA00023170"/>
    </source>
</evidence>
<evidence type="ECO:0000256" key="12">
    <source>
        <dbReference type="SAM" id="Phobius"/>
    </source>
</evidence>
<dbReference type="Pfam" id="PF08205">
    <property type="entry name" value="C2-set_2"/>
    <property type="match status" value="1"/>
</dbReference>
<evidence type="ECO:0000256" key="13">
    <source>
        <dbReference type="SAM" id="SignalP"/>
    </source>
</evidence>
<dbReference type="InterPro" id="IPR013162">
    <property type="entry name" value="CD80_C2-set"/>
</dbReference>
<comment type="caution">
    <text evidence="15">The sequence shown here is derived from an EMBL/GenBank/DDBJ whole genome shotgun (WGS) entry which is preliminary data.</text>
</comment>
<dbReference type="InterPro" id="IPR013783">
    <property type="entry name" value="Ig-like_fold"/>
</dbReference>
<evidence type="ECO:0000256" key="10">
    <source>
        <dbReference type="ARBA" id="ARBA00023319"/>
    </source>
</evidence>
<dbReference type="InterPro" id="IPR007110">
    <property type="entry name" value="Ig-like_dom"/>
</dbReference>
<dbReference type="PANTHER" id="PTHR25466:SF2">
    <property type="entry name" value="T-LYMPHOCYTE ACTIVATION ANTIGEN CD86"/>
    <property type="match status" value="1"/>
</dbReference>
<evidence type="ECO:0000259" key="14">
    <source>
        <dbReference type="PROSITE" id="PS50835"/>
    </source>
</evidence>
<comment type="subcellular location">
    <subcellularLocation>
        <location evidence="1">Cell membrane</location>
        <topology evidence="1">Single-pass type I membrane protein</topology>
    </subcellularLocation>
</comment>
<evidence type="ECO:0000256" key="1">
    <source>
        <dbReference type="ARBA" id="ARBA00004251"/>
    </source>
</evidence>
<evidence type="ECO:0000256" key="9">
    <source>
        <dbReference type="ARBA" id="ARBA00023180"/>
    </source>
</evidence>
<dbReference type="SUPFAM" id="SSF48726">
    <property type="entry name" value="Immunoglobulin"/>
    <property type="match status" value="2"/>
</dbReference>
<dbReference type="EMBL" id="CADEAL010002258">
    <property type="protein sequence ID" value="CAB1439299.1"/>
    <property type="molecule type" value="Genomic_DNA"/>
</dbReference>
<organism evidence="15 16">
    <name type="scientific">Pleuronectes platessa</name>
    <name type="common">European plaice</name>
    <dbReference type="NCBI Taxonomy" id="8262"/>
    <lineage>
        <taxon>Eukaryota</taxon>
        <taxon>Metazoa</taxon>
        <taxon>Chordata</taxon>
        <taxon>Craniata</taxon>
        <taxon>Vertebrata</taxon>
        <taxon>Euteleostomi</taxon>
        <taxon>Actinopterygii</taxon>
        <taxon>Neopterygii</taxon>
        <taxon>Teleostei</taxon>
        <taxon>Neoteleostei</taxon>
        <taxon>Acanthomorphata</taxon>
        <taxon>Carangaria</taxon>
        <taxon>Pleuronectiformes</taxon>
        <taxon>Pleuronectoidei</taxon>
        <taxon>Pleuronectidae</taxon>
        <taxon>Pleuronectes</taxon>
    </lineage>
</organism>
<dbReference type="GO" id="GO:0009897">
    <property type="term" value="C:external side of plasma membrane"/>
    <property type="evidence" value="ECO:0007669"/>
    <property type="project" value="TreeGrafter"/>
</dbReference>
<sequence>MRCFLCLAMPLALCRPGLLLSFITVCSCLDPDCVLGIVGRPVFLPCLHPNISASVNVSIEWRRGDEVVLRSDWGEDGQWDRRSTDSAAISADAALTGNLSLLLPSVDPKEDNTYFRLFILSEGNQSAAVCTVCLSTAASFSPPVLEREEAAKGEEIAFWCHSTGGFPEPAIYWLINDTEKPPEGSVRTLTTSLPDSNLYNITSHLTVNISKDSSVSCMIENQSMNQNLTSTSYGVKRAPLNKRASDAMWIFSTALCVVVGIMVAVGVVYQIHLDRTSKRKKKEFRKHQLSKAYDRHQNGEETEVMKPASIETDV</sequence>